<dbReference type="EMBL" id="JAHXCP010000051">
    <property type="protein sequence ID" value="MBW4756040.1"/>
    <property type="molecule type" value="Genomic_DNA"/>
</dbReference>
<dbReference type="EMBL" id="CP054010">
    <property type="protein sequence ID" value="QKH88054.1"/>
    <property type="molecule type" value="Genomic_DNA"/>
</dbReference>
<dbReference type="Pfam" id="PF20096">
    <property type="entry name" value="DUF6486"/>
    <property type="match status" value="1"/>
</dbReference>
<keyword evidence="4" id="KW-1185">Reference proteome</keyword>
<proteinExistence type="predicted"/>
<organism evidence="2 3">
    <name type="scientific">Prevotella melaninogenica</name>
    <dbReference type="NCBI Taxonomy" id="28132"/>
    <lineage>
        <taxon>Bacteria</taxon>
        <taxon>Pseudomonadati</taxon>
        <taxon>Bacteroidota</taxon>
        <taxon>Bacteroidia</taxon>
        <taxon>Bacteroidales</taxon>
        <taxon>Prevotellaceae</taxon>
        <taxon>Prevotella</taxon>
    </lineage>
</organism>
<dbReference type="InterPro" id="IPR045505">
    <property type="entry name" value="DUF6486"/>
</dbReference>
<gene>
    <name evidence="2" type="ORF">FIU21_03545</name>
    <name evidence="1" type="ORF">KZO77_13640</name>
</gene>
<accession>A0A7D4FWU2</accession>
<dbReference type="AlphaFoldDB" id="A0A7D4FWU2"/>
<dbReference type="PROSITE" id="PS51257">
    <property type="entry name" value="PROKAR_LIPOPROTEIN"/>
    <property type="match status" value="1"/>
</dbReference>
<reference evidence="2 3" key="1">
    <citation type="submission" date="2020-05" db="EMBL/GenBank/DDBJ databases">
        <title>FDA dAtabase for Regulatory Grade micrObial Sequences (FDA-ARGOS): Supporting development and validation of Infectious Disease Dx tests.</title>
        <authorList>
            <person name="Moreno J."/>
            <person name="Tallon L."/>
            <person name="Sadzewicz L."/>
            <person name="Zhao X."/>
            <person name="Vavikolanu K."/>
            <person name="Mehta A."/>
            <person name="Aluvathingal J."/>
            <person name="Nadendla S."/>
            <person name="Myers T."/>
            <person name="Yan Y."/>
            <person name="Sichtig H."/>
        </authorList>
    </citation>
    <scope>NUCLEOTIDE SEQUENCE [LARGE SCALE GENOMIC DNA]</scope>
    <source>
        <strain evidence="2 3">FDAARGOS_760</strain>
    </source>
</reference>
<dbReference type="Proteomes" id="UP000500843">
    <property type="component" value="Chromosome 1"/>
</dbReference>
<dbReference type="GeneID" id="44958939"/>
<evidence type="ECO:0000313" key="4">
    <source>
        <dbReference type="Proteomes" id="UP000812077"/>
    </source>
</evidence>
<evidence type="ECO:0000313" key="2">
    <source>
        <dbReference type="EMBL" id="QKH88054.1"/>
    </source>
</evidence>
<dbReference type="RefSeq" id="WP_152031158.1">
    <property type="nucleotide sequence ID" value="NZ_CABFMA010000006.1"/>
</dbReference>
<dbReference type="Proteomes" id="UP000812077">
    <property type="component" value="Unassembled WGS sequence"/>
</dbReference>
<evidence type="ECO:0000313" key="3">
    <source>
        <dbReference type="Proteomes" id="UP000500843"/>
    </source>
</evidence>
<evidence type="ECO:0000313" key="1">
    <source>
        <dbReference type="EMBL" id="MBW4756040.1"/>
    </source>
</evidence>
<sequence length="30" mass="3268">MIKPIWKNILHILVTVLTALATTLGVSSCM</sequence>
<name>A0A7D4FWU2_9BACT</name>
<protein>
    <submittedName>
        <fullName evidence="2">Smalltalk protein</fullName>
    </submittedName>
</protein>
<dbReference type="NCBIfam" id="NF033879">
    <property type="entry name" value="smalltalk"/>
    <property type="match status" value="1"/>
</dbReference>
<reference evidence="1 4" key="2">
    <citation type="submission" date="2021-07" db="EMBL/GenBank/DDBJ databases">
        <title>Genomic diversity and antimicrobial resistance of Prevotella spp. isolated from chronic lung disease airways.</title>
        <authorList>
            <person name="Webb K.A."/>
            <person name="Olagoke O.S."/>
            <person name="Baird T."/>
            <person name="Neill J."/>
            <person name="Pham A."/>
            <person name="Wells T.J."/>
            <person name="Ramsay K.A."/>
            <person name="Bell S.C."/>
            <person name="Sarovich D.S."/>
            <person name="Price E.P."/>
        </authorList>
    </citation>
    <scope>NUCLEOTIDE SEQUENCE [LARGE SCALE GENOMIC DNA]</scope>
    <source>
        <strain evidence="1 4">SCHI0027.S.6</strain>
    </source>
</reference>